<protein>
    <submittedName>
        <fullName evidence="6">FAM86A</fullName>
    </submittedName>
</protein>
<dbReference type="InterPro" id="IPR029426">
    <property type="entry name" value="FAM86_N"/>
</dbReference>
<sequence>MRSDNISVKRFWPTISLYLTLFEMNDMHPSKDYFENDCIVSARNRTDLLQAFKLSFFAMSRFPTFPWNLLQTELEKDKSSELISDILKQTCLHSLCTKHPPSVKYRRLFLIELIKRHEATESERLDELYDALGEVLGAEERHECFKSYLLPCGDALSLSESVAVISEGTTGLVTWEAALFLAEWALDNPHIFMGRTILELGSGVGLTGIAVCRSCRPSKYVFSDCHSSVLQKLQENVQLNGLSKKNPPRVSVEELDWAAVTMEQLREIGANTVIATDVVYDPDIISCLVKLLTRVLRCMSPVTPPEVIISSTIRNPDTYKCFKHKLESAGIQHEVITGPVTPVFQYNRLSTIELIKLYT</sequence>
<accession>C1BJD4</accession>
<dbReference type="PANTHER" id="PTHR14614">
    <property type="entry name" value="HEPATOCELLULAR CARCINOMA-ASSOCIATED ANTIGEN"/>
    <property type="match status" value="1"/>
</dbReference>
<keyword evidence="4" id="KW-0949">S-adenosyl-L-methionine</keyword>
<dbReference type="SUPFAM" id="SSF53335">
    <property type="entry name" value="S-adenosyl-L-methionine-dependent methyltransferases"/>
    <property type="match status" value="1"/>
</dbReference>
<proteinExistence type="evidence at transcript level"/>
<evidence type="ECO:0000256" key="2">
    <source>
        <dbReference type="ARBA" id="ARBA00022603"/>
    </source>
</evidence>
<dbReference type="InterPro" id="IPR029063">
    <property type="entry name" value="SAM-dependent_MTases_sf"/>
</dbReference>
<keyword evidence="3" id="KW-0808">Transferase</keyword>
<dbReference type="Pfam" id="PF14904">
    <property type="entry name" value="FAM86"/>
    <property type="match status" value="1"/>
</dbReference>
<dbReference type="AlphaFoldDB" id="C1BJD4"/>
<reference evidence="6" key="1">
    <citation type="submission" date="2009-03" db="EMBL/GenBank/DDBJ databases">
        <title>Osmerus mordax full-length cDNAs.</title>
        <authorList>
            <person name="von Schalburg K."/>
            <person name="Leong J."/>
            <person name="Cooper G."/>
            <person name="Davidson W.S."/>
            <person name="Koop B.F."/>
        </authorList>
    </citation>
    <scope>NUCLEOTIDE SEQUENCE</scope>
    <source>
        <tissue evidence="6">Brain</tissue>
    </source>
</reference>
<dbReference type="PANTHER" id="PTHR14614:SF130">
    <property type="entry name" value="PROTEIN-LYSINE N-METHYLTRANSFERASE EEF2KMT"/>
    <property type="match status" value="1"/>
</dbReference>
<dbReference type="GO" id="GO:0008168">
    <property type="term" value="F:methyltransferase activity"/>
    <property type="evidence" value="ECO:0007669"/>
    <property type="project" value="UniProtKB-KW"/>
</dbReference>
<dbReference type="GO" id="GO:0032259">
    <property type="term" value="P:methylation"/>
    <property type="evidence" value="ECO:0007669"/>
    <property type="project" value="UniProtKB-KW"/>
</dbReference>
<evidence type="ECO:0000256" key="4">
    <source>
        <dbReference type="ARBA" id="ARBA00022691"/>
    </source>
</evidence>
<dbReference type="GO" id="GO:0032991">
    <property type="term" value="C:protein-containing complex"/>
    <property type="evidence" value="ECO:0007669"/>
    <property type="project" value="TreeGrafter"/>
</dbReference>
<dbReference type="Pfam" id="PF10294">
    <property type="entry name" value="Methyltransf_16"/>
    <property type="match status" value="1"/>
</dbReference>
<gene>
    <name evidence="6" type="primary">FA86A</name>
</gene>
<evidence type="ECO:0000313" key="6">
    <source>
        <dbReference type="EMBL" id="ACO09137.1"/>
    </source>
</evidence>
<evidence type="ECO:0000256" key="1">
    <source>
        <dbReference type="ARBA" id="ARBA00005511"/>
    </source>
</evidence>
<dbReference type="InterPro" id="IPR019410">
    <property type="entry name" value="Methyltransf_16"/>
</dbReference>
<feature type="domain" description="FAM86 N-terminal" evidence="5">
    <location>
        <begin position="47"/>
        <end position="135"/>
    </location>
</feature>
<dbReference type="Gene3D" id="3.40.50.150">
    <property type="entry name" value="Vaccinia Virus protein VP39"/>
    <property type="match status" value="1"/>
</dbReference>
<organism evidence="6">
    <name type="scientific">Osmerus mordax</name>
    <name type="common">Rainbow smelt</name>
    <name type="synonym">Atherina mordax</name>
    <dbReference type="NCBI Taxonomy" id="8014"/>
    <lineage>
        <taxon>Eukaryota</taxon>
        <taxon>Metazoa</taxon>
        <taxon>Chordata</taxon>
        <taxon>Craniata</taxon>
        <taxon>Vertebrata</taxon>
        <taxon>Euteleostomi</taxon>
        <taxon>Actinopterygii</taxon>
        <taxon>Neopterygii</taxon>
        <taxon>Teleostei</taxon>
        <taxon>Stomiati</taxon>
        <taxon>Osmeriformes</taxon>
        <taxon>Osmeridae</taxon>
        <taxon>Osmerus</taxon>
    </lineage>
</organism>
<evidence type="ECO:0000259" key="5">
    <source>
        <dbReference type="Pfam" id="PF14904"/>
    </source>
</evidence>
<comment type="similarity">
    <text evidence="1">Belongs to the class I-like SAM-binding methyltransferase superfamily. EEF2KMT family.</text>
</comment>
<evidence type="ECO:0000256" key="3">
    <source>
        <dbReference type="ARBA" id="ARBA00022679"/>
    </source>
</evidence>
<keyword evidence="2" id="KW-0489">Methyltransferase</keyword>
<name>C1BJD4_OSMMO</name>
<dbReference type="EMBL" id="BT074713">
    <property type="protein sequence ID" value="ACO09137.1"/>
    <property type="molecule type" value="mRNA"/>
</dbReference>